<dbReference type="EC" id="1.2.1.3" evidence="5"/>
<gene>
    <name evidence="5" type="ORF">TVY486_0603640</name>
</gene>
<accession>G0TX83</accession>
<dbReference type="PANTHER" id="PTHR11699">
    <property type="entry name" value="ALDEHYDE DEHYDROGENASE-RELATED"/>
    <property type="match status" value="1"/>
</dbReference>
<dbReference type="PROSITE" id="PS00687">
    <property type="entry name" value="ALDEHYDE_DEHYDR_GLU"/>
    <property type="match status" value="1"/>
</dbReference>
<feature type="active site" evidence="2">
    <location>
        <position position="313"/>
    </location>
</feature>
<comment type="similarity">
    <text evidence="3">Belongs to the aldehyde dehydrogenase family.</text>
</comment>
<dbReference type="InterPro" id="IPR016162">
    <property type="entry name" value="Ald_DH_N"/>
</dbReference>
<dbReference type="InterPro" id="IPR015590">
    <property type="entry name" value="Aldehyde_DH_dom"/>
</dbReference>
<dbReference type="InterPro" id="IPR016161">
    <property type="entry name" value="Ald_DH/histidinol_DH"/>
</dbReference>
<dbReference type="VEuPathDB" id="TriTrypDB:TvY486_0603640"/>
<reference evidence="5" key="1">
    <citation type="journal article" date="2012" name="Proc. Natl. Acad. Sci. U.S.A.">
        <title>Antigenic diversity is generated by distinct evolutionary mechanisms in African trypanosome species.</title>
        <authorList>
            <person name="Jackson A.P."/>
            <person name="Berry A."/>
            <person name="Aslett M."/>
            <person name="Allison H.C."/>
            <person name="Burton P."/>
            <person name="Vavrova-Anderson J."/>
            <person name="Brown R."/>
            <person name="Browne H."/>
            <person name="Corton N."/>
            <person name="Hauser H."/>
            <person name="Gamble J."/>
            <person name="Gilderthorp R."/>
            <person name="Marcello L."/>
            <person name="McQuillan J."/>
            <person name="Otto T.D."/>
            <person name="Quail M.A."/>
            <person name="Sanders M.J."/>
            <person name="van Tonder A."/>
            <person name="Ginger M.L."/>
            <person name="Field M.C."/>
            <person name="Barry J.D."/>
            <person name="Hertz-Fowler C."/>
            <person name="Berriman M."/>
        </authorList>
    </citation>
    <scope>NUCLEOTIDE SEQUENCE</scope>
    <source>
        <strain evidence="5">Y486</strain>
    </source>
</reference>
<name>G0TX83_TRYVY</name>
<protein>
    <submittedName>
        <fullName evidence="5">Putative aldehyde dehydrogenase</fullName>
        <ecNumber evidence="5">1.2.1.3</ecNumber>
    </submittedName>
</protein>
<dbReference type="GO" id="GO:0004029">
    <property type="term" value="F:aldehyde dehydrogenase (NAD+) activity"/>
    <property type="evidence" value="ECO:0007669"/>
    <property type="project" value="UniProtKB-EC"/>
</dbReference>
<feature type="domain" description="Aldehyde dehydrogenase" evidence="4">
    <location>
        <begin position="82"/>
        <end position="529"/>
    </location>
</feature>
<dbReference type="InterPro" id="IPR016160">
    <property type="entry name" value="Ald_DH_CS_CYS"/>
</dbReference>
<dbReference type="PROSITE" id="PS00070">
    <property type="entry name" value="ALDEHYDE_DEHYDR_CYS"/>
    <property type="match status" value="1"/>
</dbReference>
<evidence type="ECO:0000256" key="2">
    <source>
        <dbReference type="PROSITE-ProRule" id="PRU10007"/>
    </source>
</evidence>
<organism evidence="5">
    <name type="scientific">Trypanosoma vivax (strain Y486)</name>
    <dbReference type="NCBI Taxonomy" id="1055687"/>
    <lineage>
        <taxon>Eukaryota</taxon>
        <taxon>Discoba</taxon>
        <taxon>Euglenozoa</taxon>
        <taxon>Kinetoplastea</taxon>
        <taxon>Metakinetoplastina</taxon>
        <taxon>Trypanosomatida</taxon>
        <taxon>Trypanosomatidae</taxon>
        <taxon>Trypanosoma</taxon>
        <taxon>Duttonella</taxon>
    </lineage>
</organism>
<dbReference type="EMBL" id="HE573022">
    <property type="protein sequence ID" value="CCC48573.1"/>
    <property type="molecule type" value="Genomic_DNA"/>
</dbReference>
<dbReference type="Gene3D" id="3.40.605.10">
    <property type="entry name" value="Aldehyde Dehydrogenase, Chain A, domain 1"/>
    <property type="match status" value="1"/>
</dbReference>
<keyword evidence="1 3" id="KW-0560">Oxidoreductase</keyword>
<dbReference type="SUPFAM" id="SSF53720">
    <property type="entry name" value="ALDH-like"/>
    <property type="match status" value="1"/>
</dbReference>
<evidence type="ECO:0000259" key="4">
    <source>
        <dbReference type="Pfam" id="PF00171"/>
    </source>
</evidence>
<evidence type="ECO:0000256" key="1">
    <source>
        <dbReference type="ARBA" id="ARBA00023002"/>
    </source>
</evidence>
<evidence type="ECO:0000256" key="3">
    <source>
        <dbReference type="RuleBase" id="RU003345"/>
    </source>
</evidence>
<dbReference type="Gene3D" id="3.40.309.10">
    <property type="entry name" value="Aldehyde Dehydrogenase, Chain A, domain 2"/>
    <property type="match status" value="1"/>
</dbReference>
<dbReference type="InterPro" id="IPR029510">
    <property type="entry name" value="Ald_DH_CS_GLU"/>
</dbReference>
<dbReference type="Pfam" id="PF00171">
    <property type="entry name" value="Aldedh"/>
    <property type="match status" value="1"/>
</dbReference>
<dbReference type="InterPro" id="IPR016163">
    <property type="entry name" value="Ald_DH_C"/>
</dbReference>
<sequence length="598" mass="64651">MVSLSMSIVFSTLLTTLPWWILLLALVECKLGLFSAICTTVRYTYERYSSPCITVPSPPVSFSDAPATEPLTPRASPAGMICCYDKGTNIPIGLVNTTTPSEVREAVACARVAQKEWAKTPFSTRRRLLFSLMEYILANQSTICKTTSVECGKTMLDAFLGEIITTLEKLRWTAAYGEEVLSEEVRDVGVMTIHKRATVKYMPYGVIGAIVSWNYPFHNIFGPMISALFAGNAFVGKVSEYSSYYASYYQSIVHDALRKLDHSPHLVSFVTGFADVGSTLVNSVDKLTFIGSPAVGKLVMRTAAETLTPIVLELGGKDPAVVCEDADLDQLVPIIMRGTFQNSGQNCVGLERVLVHESIHDRLLSLLEPRVRALTQGPASKGLYDLGAMTMGQAAVEKIQKLVDDSVAAGAVLCCGGTPGAGFYPPTILTNVGPDTPIAREEVFGPILVLMKFRTDKEAVDIVNACGFGLGSSVFSRNISRAKGIVDQLVTGMANVNDFGINYLCQSLPFGGVKLSGFDRFSGREGLRGNCVVRATTADRIPGVKTVIPPVLQYPISEGATTFIEQLTVAIYGRTRQSFGSIIKMLGVHSGADNKKHE</sequence>
<dbReference type="AlphaFoldDB" id="G0TX83"/>
<proteinExistence type="inferred from homology"/>
<evidence type="ECO:0000313" key="5">
    <source>
        <dbReference type="EMBL" id="CCC48573.1"/>
    </source>
</evidence>